<dbReference type="RefSeq" id="WP_069152592.1">
    <property type="nucleotide sequence ID" value="NZ_DAWDRA010000164.1"/>
</dbReference>
<evidence type="ECO:0000313" key="5">
    <source>
        <dbReference type="Proteomes" id="UP000094067"/>
    </source>
</evidence>
<evidence type="ECO:0000313" key="7">
    <source>
        <dbReference type="Proteomes" id="UP000094869"/>
    </source>
</evidence>
<keyword evidence="1" id="KW-0472">Membrane</keyword>
<organism evidence="2 5">
    <name type="scientific">Eisenbergiella tayi</name>
    <dbReference type="NCBI Taxonomy" id="1432052"/>
    <lineage>
        <taxon>Bacteria</taxon>
        <taxon>Bacillati</taxon>
        <taxon>Bacillota</taxon>
        <taxon>Clostridia</taxon>
        <taxon>Lachnospirales</taxon>
        <taxon>Lachnospiraceae</taxon>
        <taxon>Eisenbergiella</taxon>
    </lineage>
</organism>
<dbReference type="EMBL" id="MEHA01000001">
    <property type="protein sequence ID" value="ODR55724.1"/>
    <property type="molecule type" value="Genomic_DNA"/>
</dbReference>
<dbReference type="Proteomes" id="UP000094067">
    <property type="component" value="Unassembled WGS sequence"/>
</dbReference>
<gene>
    <name evidence="3" type="ORF">BEI59_00730</name>
    <name evidence="2" type="ORF">BEI61_02658</name>
    <name evidence="4" type="ORF">BEI63_05280</name>
</gene>
<evidence type="ECO:0000313" key="6">
    <source>
        <dbReference type="Proteomes" id="UP000094271"/>
    </source>
</evidence>
<dbReference type="AlphaFoldDB" id="A0A1E3ADD9"/>
<evidence type="ECO:0000313" key="3">
    <source>
        <dbReference type="EMBL" id="ODR55724.1"/>
    </source>
</evidence>
<reference evidence="2 5" key="1">
    <citation type="submission" date="2016-07" db="EMBL/GenBank/DDBJ databases">
        <title>Characterization of isolates of Eisenbergiella tayi derived from blood cultures, using whole genome sequencing.</title>
        <authorList>
            <person name="Burdz T."/>
            <person name="Wiebe D."/>
            <person name="Huynh C."/>
            <person name="Bernard K."/>
        </authorList>
    </citation>
    <scope>NUCLEOTIDE SEQUENCE [LARGE SCALE GENOMIC DNA]</scope>
    <source>
        <strain evidence="2 5">NML 110608</strain>
    </source>
</reference>
<reference evidence="4 7" key="2">
    <citation type="submission" date="2016-08" db="EMBL/GenBank/DDBJ databases">
        <title>Characterization of Isolates of Eisenbergiella tayi Derived from Blood Cultures, Using Whole Genome Sequencing.</title>
        <authorList>
            <person name="Bernier A.-M."/>
            <person name="Burdz T."/>
            <person name="Wiebe D."/>
            <person name="Bernard K."/>
        </authorList>
    </citation>
    <scope>NUCLEOTIDE SEQUENCE [LARGE SCALE GENOMIC DNA]</scope>
    <source>
        <strain evidence="4 7">NML120146</strain>
    </source>
</reference>
<keyword evidence="1" id="KW-0812">Transmembrane</keyword>
<comment type="caution">
    <text evidence="2">The sequence shown here is derived from an EMBL/GenBank/DDBJ whole genome shotgun (WGS) entry which is preliminary data.</text>
</comment>
<reference evidence="3 6" key="3">
    <citation type="submission" date="2016-08" db="EMBL/GenBank/DDBJ databases">
        <authorList>
            <person name="Seilhamer J.J."/>
        </authorList>
    </citation>
    <scope>NUCLEOTIDE SEQUENCE [LARGE SCALE GENOMIC DNA]</scope>
    <source>
        <strain evidence="3 6">NML150140-1</strain>
    </source>
</reference>
<evidence type="ECO:0008006" key="8">
    <source>
        <dbReference type="Google" id="ProtNLM"/>
    </source>
</evidence>
<proteinExistence type="predicted"/>
<dbReference type="PATRIC" id="fig|1432052.4.peg.2967"/>
<keyword evidence="1" id="KW-1133">Transmembrane helix</keyword>
<feature type="transmembrane region" description="Helical" evidence="1">
    <location>
        <begin position="21"/>
        <end position="40"/>
    </location>
</feature>
<dbReference type="Proteomes" id="UP000094869">
    <property type="component" value="Unassembled WGS sequence"/>
</dbReference>
<protein>
    <recommendedName>
        <fullName evidence="8">DUF4352 domain-containing protein</fullName>
    </recommendedName>
</protein>
<evidence type="ECO:0000313" key="2">
    <source>
        <dbReference type="EMBL" id="ODM06768.1"/>
    </source>
</evidence>
<sequence length="194" mass="22522">MMNPELESEERRKKTRYIGRHLAITFLWCLILILLPYLFLQILKHRPYWWLAENKSFIEMEQICVEKIGDKYNGFYAEPGTAYYSVQITWKNPANEPGTLPYVDMGSASGNKEEPSMQCQVFDYRGKETGGVIVPPGETYEDVRIVQIGEGADHLLLEQGEKWLGYSRNKYKITLPDKTGVKSLLYQEQQETEL</sequence>
<dbReference type="EMBL" id="MEHD01000013">
    <property type="protein sequence ID" value="ODR59940.1"/>
    <property type="molecule type" value="Genomic_DNA"/>
</dbReference>
<dbReference type="EMBL" id="MCGH01000002">
    <property type="protein sequence ID" value="ODM06768.1"/>
    <property type="molecule type" value="Genomic_DNA"/>
</dbReference>
<evidence type="ECO:0000256" key="1">
    <source>
        <dbReference type="SAM" id="Phobius"/>
    </source>
</evidence>
<accession>A0A1E3ADD9</accession>
<dbReference type="Proteomes" id="UP000094271">
    <property type="component" value="Unassembled WGS sequence"/>
</dbReference>
<name>A0A1E3ADD9_9FIRM</name>
<keyword evidence="7" id="KW-1185">Reference proteome</keyword>
<evidence type="ECO:0000313" key="4">
    <source>
        <dbReference type="EMBL" id="ODR59940.1"/>
    </source>
</evidence>